<evidence type="ECO:0000313" key="9">
    <source>
        <dbReference type="EMBL" id="EKF86923.1"/>
    </source>
</evidence>
<dbReference type="Pfam" id="PF12826">
    <property type="entry name" value="HHH_2"/>
    <property type="match status" value="1"/>
</dbReference>
<dbReference type="GO" id="GO:0003677">
    <property type="term" value="F:DNA binding"/>
    <property type="evidence" value="ECO:0007669"/>
    <property type="project" value="InterPro"/>
</dbReference>
<dbReference type="CDD" id="cd12089">
    <property type="entry name" value="Hef_ID"/>
    <property type="match status" value="1"/>
</dbReference>
<dbReference type="AlphaFoldDB" id="K2R319"/>
<evidence type="ECO:0000256" key="1">
    <source>
        <dbReference type="ARBA" id="ARBA00022741"/>
    </source>
</evidence>
<keyword evidence="4" id="KW-0347">Helicase</keyword>
<dbReference type="Pfam" id="PF00270">
    <property type="entry name" value="DEAD"/>
    <property type="match status" value="1"/>
</dbReference>
<dbReference type="Gene3D" id="1.20.1320.20">
    <property type="entry name" value="hef helicase domain"/>
    <property type="match status" value="1"/>
</dbReference>
<dbReference type="PROSITE" id="PS51192">
    <property type="entry name" value="HELICASE_ATP_BIND_1"/>
    <property type="match status" value="1"/>
</dbReference>
<dbReference type="InterPro" id="IPR010994">
    <property type="entry name" value="RuvA_2-like"/>
</dbReference>
<feature type="domain" description="Helicase ATP-binding" evidence="7">
    <location>
        <begin position="40"/>
        <end position="205"/>
    </location>
</feature>
<evidence type="ECO:0000313" key="10">
    <source>
        <dbReference type="Proteomes" id="UP000007360"/>
    </source>
</evidence>
<keyword evidence="1" id="KW-0547">Nucleotide-binding</keyword>
<dbReference type="CDD" id="cd20075">
    <property type="entry name" value="XPF_nuclease_XPF_arch"/>
    <property type="match status" value="1"/>
</dbReference>
<dbReference type="NCBIfam" id="NF010337">
    <property type="entry name" value="PRK13766.1"/>
    <property type="match status" value="1"/>
</dbReference>
<dbReference type="Pfam" id="PF02732">
    <property type="entry name" value="ERCC4"/>
    <property type="match status" value="1"/>
</dbReference>
<protein>
    <submittedName>
        <fullName evidence="9">Hef nuclease</fullName>
    </submittedName>
</protein>
<name>K2R319_METFP</name>
<keyword evidence="2" id="KW-0227">DNA damage</keyword>
<dbReference type="SUPFAM" id="SSF52540">
    <property type="entry name" value="P-loop containing nucleoside triphosphate hydrolases"/>
    <property type="match status" value="1"/>
</dbReference>
<dbReference type="InterPro" id="IPR011545">
    <property type="entry name" value="DEAD/DEAH_box_helicase_dom"/>
</dbReference>
<gene>
    <name evidence="9" type="ORF">A994_01515</name>
</gene>
<proteinExistence type="predicted"/>
<evidence type="ECO:0000259" key="8">
    <source>
        <dbReference type="PROSITE" id="PS51194"/>
    </source>
</evidence>
<dbReference type="Gene3D" id="3.40.50.10130">
    <property type="match status" value="1"/>
</dbReference>
<dbReference type="InterPro" id="IPR014001">
    <property type="entry name" value="Helicase_ATP-bd"/>
</dbReference>
<evidence type="ECO:0000256" key="3">
    <source>
        <dbReference type="ARBA" id="ARBA00022801"/>
    </source>
</evidence>
<evidence type="ECO:0000259" key="7">
    <source>
        <dbReference type="PROSITE" id="PS51192"/>
    </source>
</evidence>
<dbReference type="Gene3D" id="1.10.150.20">
    <property type="entry name" value="5' to 3' exonuclease, C-terminal subdomain"/>
    <property type="match status" value="1"/>
</dbReference>
<feature type="domain" description="Helicase C-terminal" evidence="8">
    <location>
        <begin position="366"/>
        <end position="525"/>
    </location>
</feature>
<dbReference type="SUPFAM" id="SSF47781">
    <property type="entry name" value="RuvA domain 2-like"/>
    <property type="match status" value="1"/>
</dbReference>
<dbReference type="GO" id="GO:0006281">
    <property type="term" value="P:DNA repair"/>
    <property type="evidence" value="ECO:0007669"/>
    <property type="project" value="UniProtKB-KW"/>
</dbReference>
<dbReference type="SMART" id="SM00891">
    <property type="entry name" value="ERCC4"/>
    <property type="match status" value="1"/>
</dbReference>
<dbReference type="InterPro" id="IPR041663">
    <property type="entry name" value="DisA/LigA_HHH"/>
</dbReference>
<organism evidence="9 10">
    <name type="scientific">Methanobacterium formicicum (strain DSM 3637 / PP1)</name>
    <dbReference type="NCBI Taxonomy" id="1204725"/>
    <lineage>
        <taxon>Archaea</taxon>
        <taxon>Methanobacteriati</taxon>
        <taxon>Methanobacteriota</taxon>
        <taxon>Methanomada group</taxon>
        <taxon>Methanobacteria</taxon>
        <taxon>Methanobacteriales</taxon>
        <taxon>Methanobacteriaceae</taxon>
        <taxon>Methanobacterium</taxon>
    </lineage>
</organism>
<dbReference type="Pfam" id="PF00271">
    <property type="entry name" value="Helicase_C"/>
    <property type="match status" value="1"/>
</dbReference>
<keyword evidence="5" id="KW-0067">ATP-binding</keyword>
<accession>K2R319</accession>
<dbReference type="PANTHER" id="PTHR14025:SF20">
    <property type="entry name" value="FANCONI ANEMIA GROUP M PROTEIN"/>
    <property type="match status" value="1"/>
</dbReference>
<dbReference type="SUPFAM" id="SSF52980">
    <property type="entry name" value="Restriction endonuclease-like"/>
    <property type="match status" value="1"/>
</dbReference>
<dbReference type="GO" id="GO:0005524">
    <property type="term" value="F:ATP binding"/>
    <property type="evidence" value="ECO:0007669"/>
    <property type="project" value="UniProtKB-KW"/>
</dbReference>
<dbReference type="InterPro" id="IPR011335">
    <property type="entry name" value="Restrct_endonuc-II-like"/>
</dbReference>
<dbReference type="InterPro" id="IPR041755">
    <property type="entry name" value="Hef_ID"/>
</dbReference>
<dbReference type="OrthoDB" id="11644at2157"/>
<comment type="caution">
    <text evidence="9">The sequence shown here is derived from an EMBL/GenBank/DDBJ whole genome shotgun (WGS) entry which is preliminary data.</text>
</comment>
<dbReference type="InterPro" id="IPR006166">
    <property type="entry name" value="ERCC4_domain"/>
</dbReference>
<evidence type="ECO:0000256" key="6">
    <source>
        <dbReference type="ARBA" id="ARBA00023204"/>
    </source>
</evidence>
<dbReference type="InterPro" id="IPR027417">
    <property type="entry name" value="P-loop_NTPase"/>
</dbReference>
<evidence type="ECO:0000256" key="2">
    <source>
        <dbReference type="ARBA" id="ARBA00022763"/>
    </source>
</evidence>
<dbReference type="PATRIC" id="fig|1204725.3.peg.303"/>
<dbReference type="SMART" id="SM00487">
    <property type="entry name" value="DEXDc"/>
    <property type="match status" value="1"/>
</dbReference>
<dbReference type="GO" id="GO:0004518">
    <property type="term" value="F:nuclease activity"/>
    <property type="evidence" value="ECO:0007669"/>
    <property type="project" value="InterPro"/>
</dbReference>
<dbReference type="GO" id="GO:0140097">
    <property type="term" value="F:catalytic activity, acting on DNA"/>
    <property type="evidence" value="ECO:0007669"/>
    <property type="project" value="UniProtKB-ARBA"/>
</dbReference>
<dbReference type="Gene3D" id="3.40.50.300">
    <property type="entry name" value="P-loop containing nucleotide triphosphate hydrolases"/>
    <property type="match status" value="2"/>
</dbReference>
<evidence type="ECO:0000256" key="5">
    <source>
        <dbReference type="ARBA" id="ARBA00022840"/>
    </source>
</evidence>
<dbReference type="InterPro" id="IPR001650">
    <property type="entry name" value="Helicase_C-like"/>
</dbReference>
<dbReference type="SMART" id="SM00490">
    <property type="entry name" value="HELICc"/>
    <property type="match status" value="1"/>
</dbReference>
<dbReference type="Proteomes" id="UP000007360">
    <property type="component" value="Unassembled WGS sequence"/>
</dbReference>
<keyword evidence="10" id="KW-1185">Reference proteome</keyword>
<reference evidence="9 10" key="1">
    <citation type="journal article" date="2012" name="J. Bacteriol.">
        <title>Draft genome sequence of Methanobacterium formicicum DSM 3637, an archaebacterium isolated from the methane producer amoeba Pelomyxa palustris.</title>
        <authorList>
            <person name="Gutierrez G."/>
        </authorList>
    </citation>
    <scope>NUCLEOTIDE SEQUENCE [LARGE SCALE GENOMIC DNA]</scope>
    <source>
        <strain evidence="10">DSM 3637 / PP1</strain>
    </source>
</reference>
<dbReference type="Pfam" id="PF21210">
    <property type="entry name" value="RNA_helicase_helical"/>
    <property type="match status" value="1"/>
</dbReference>
<keyword evidence="6" id="KW-0234">DNA repair</keyword>
<dbReference type="GO" id="GO:0004386">
    <property type="term" value="F:helicase activity"/>
    <property type="evidence" value="ECO:0007669"/>
    <property type="project" value="UniProtKB-KW"/>
</dbReference>
<dbReference type="RefSeq" id="WP_004029496.1">
    <property type="nucleotide sequence ID" value="NZ_AMPO01000001.1"/>
</dbReference>
<dbReference type="PANTHER" id="PTHR14025">
    <property type="entry name" value="FANCONI ANEMIA GROUP M FANCM FAMILY MEMBER"/>
    <property type="match status" value="1"/>
</dbReference>
<dbReference type="GO" id="GO:0016787">
    <property type="term" value="F:hydrolase activity"/>
    <property type="evidence" value="ECO:0007669"/>
    <property type="project" value="UniProtKB-KW"/>
</dbReference>
<keyword evidence="3" id="KW-0378">Hydrolase</keyword>
<sequence length="799" mass="91006">MVENKHQNDNPPSRKTVRWIQHPLIEPGKIEARLYQQLLAANVIKKGNTMIVAPTALGKTVVAALVAADRLEKYPESKILLLAPTKPLVVQHEERFLEFLKTTTTSLTGAVKLEERIKRWNDSQIICATPQTIESDIIAERYSLEDVSLLIFDECHRGTGSYSYVFLAQRYTNQAKHQLILGLTASPGGDEERINQVCQNLFINEVMVKNEDDPDVKPYFNPIDVEWVKVDLKKEQLDIKKHLDVALKNRLKGLKKLGVLNSTNQVSKKDILRARGKVQNRISQSASPPRDCLLAISMLTAVFSVMHSLELLETQGVSNLHSYFDRMRKKKTKAAKGLFKDENFKTAVNLTRQAYDKGVEHPKLGKLMEILKSAAEDKEQVIVFSQYRDTVNHIYRKCQEEGINAVKFFGQASRDKEKGLTQKEQKDIIKAFRMRTYQVLISTSVAEEGIDIPSVDLVVLYEPVPSEIRMIQRRGRTGRTTSGRMIVLITKKTRDESFYYSSINRERMMKKQLANGYNQPERPLIANDEDVRVLDREEKRNLHYEKNNSPDKRVVVQVDHRESKSGVTRGLSNLGVKVEPTNLPVADYQISPQVAVERKSTQDFVSSLMDKRLYKQAQELVENFQKPLIILEGQDLYSSSLNPNAIRGALASLAVDFNIPIIPTRNPEDTAAMIYRLAVREVDRGSKDVQMRTERKPLTLQEQQLFIVESLPNVGPVTARKLLEMFDSVEGIINASVSDLKKVDKIGDKIARNIRKIISSKYSDTFRYSKSSESIEKPIINGKDKPKKEYIIEKNDEKD</sequence>
<dbReference type="EMBL" id="AMPO01000001">
    <property type="protein sequence ID" value="EKF86923.1"/>
    <property type="molecule type" value="Genomic_DNA"/>
</dbReference>
<dbReference type="PROSITE" id="PS51194">
    <property type="entry name" value="HELICASE_CTER"/>
    <property type="match status" value="1"/>
</dbReference>
<evidence type="ECO:0000256" key="4">
    <source>
        <dbReference type="ARBA" id="ARBA00022806"/>
    </source>
</evidence>